<proteinExistence type="predicted"/>
<dbReference type="Gene3D" id="1.10.510.10">
    <property type="entry name" value="Transferase(Phosphotransferase) domain 1"/>
    <property type="match status" value="1"/>
</dbReference>
<gene>
    <name evidence="7" type="ORF">A9K55_006974</name>
</gene>
<dbReference type="GO" id="GO:0004674">
    <property type="term" value="F:protein serine/threonine kinase activity"/>
    <property type="evidence" value="ECO:0007669"/>
    <property type="project" value="UniProtKB-KW"/>
</dbReference>
<dbReference type="VEuPathDB" id="FungiDB:CCM_09043"/>
<dbReference type="AlphaFoldDB" id="A0A2H4SH44"/>
<dbReference type="GO" id="GO:0005634">
    <property type="term" value="C:nucleus"/>
    <property type="evidence" value="ECO:0007669"/>
    <property type="project" value="TreeGrafter"/>
</dbReference>
<keyword evidence="5" id="KW-0067">ATP-binding</keyword>
<evidence type="ECO:0000256" key="1">
    <source>
        <dbReference type="ARBA" id="ARBA00022527"/>
    </source>
</evidence>
<dbReference type="SUPFAM" id="SSF56112">
    <property type="entry name" value="Protein kinase-like (PK-like)"/>
    <property type="match status" value="1"/>
</dbReference>
<dbReference type="InterPro" id="IPR011009">
    <property type="entry name" value="Kinase-like_dom_sf"/>
</dbReference>
<evidence type="ECO:0000256" key="4">
    <source>
        <dbReference type="ARBA" id="ARBA00022777"/>
    </source>
</evidence>
<dbReference type="VEuPathDB" id="FungiDB:A9K55_006974"/>
<keyword evidence="1" id="KW-0723">Serine/threonine-protein kinase</keyword>
<dbReference type="GO" id="GO:0005524">
    <property type="term" value="F:ATP binding"/>
    <property type="evidence" value="ECO:0007669"/>
    <property type="project" value="UniProtKB-KW"/>
</dbReference>
<keyword evidence="2" id="KW-0808">Transferase</keyword>
<evidence type="ECO:0000313" key="8">
    <source>
        <dbReference type="Proteomes" id="UP000323067"/>
    </source>
</evidence>
<dbReference type="InterPro" id="IPR051175">
    <property type="entry name" value="CLK_kinases"/>
</dbReference>
<keyword evidence="4 7" id="KW-0418">Kinase</keyword>
<dbReference type="SMART" id="SM00220">
    <property type="entry name" value="S_TKc"/>
    <property type="match status" value="1"/>
</dbReference>
<evidence type="ECO:0000313" key="7">
    <source>
        <dbReference type="EMBL" id="ATY62426.1"/>
    </source>
</evidence>
<dbReference type="PANTHER" id="PTHR45646">
    <property type="entry name" value="SERINE/THREONINE-PROTEIN KINASE DOA-RELATED"/>
    <property type="match status" value="1"/>
</dbReference>
<evidence type="ECO:0000256" key="2">
    <source>
        <dbReference type="ARBA" id="ARBA00022679"/>
    </source>
</evidence>
<dbReference type="OrthoDB" id="5979581at2759"/>
<protein>
    <submittedName>
        <fullName evidence="7">Serine threonine kinase</fullName>
    </submittedName>
</protein>
<dbReference type="EMBL" id="CP023324">
    <property type="protein sequence ID" value="ATY62426.1"/>
    <property type="molecule type" value="Genomic_DNA"/>
</dbReference>
<dbReference type="PANTHER" id="PTHR45646:SF11">
    <property type="entry name" value="SERINE_THREONINE-PROTEIN KINASE DOA"/>
    <property type="match status" value="1"/>
</dbReference>
<dbReference type="Gene3D" id="3.30.200.20">
    <property type="entry name" value="Phosphorylase Kinase, domain 1"/>
    <property type="match status" value="1"/>
</dbReference>
<dbReference type="InterPro" id="IPR000719">
    <property type="entry name" value="Prot_kinase_dom"/>
</dbReference>
<accession>A0A2H4SH44</accession>
<sequence length="383" mass="42810">MSPTDQVTFFYYGDGVGSEVLARYTAQGFHPVLLGDILPKSGTCVDDRQKQPRYRIAQKLGHGAFSTVWLARDLSQDRLGGENPGQNHIIEVFDIFTIQGPNGFHECIVMEVVVPFDDAPIRRKYSALHGANKGCVDPHYANFGIAIPQLQQFDEEVIADYFAAPVVMPVVPRDPLFPRDSVPSYLTETVSLGSFLQDQQCFPSEDQVCVKILDFGRAHWTDKVPRELPGAAPPTIRPPEVYMHELSDGKMGSVWSKAADVWAIGCILYLINAGCQLLLVQGDSQYQLYKALQLGGAPPKDWSEYWDLEKFCESTRDRKNPMVPSFDIDGAWDSRRPTSGLKDEDVLDIIRQMVVTDPTKRMQLAIALEHAIFSPQSGTEQED</sequence>
<dbReference type="Proteomes" id="UP000323067">
    <property type="component" value="Chromosome vii"/>
</dbReference>
<keyword evidence="3" id="KW-0547">Nucleotide-binding</keyword>
<evidence type="ECO:0000259" key="6">
    <source>
        <dbReference type="PROSITE" id="PS50011"/>
    </source>
</evidence>
<dbReference type="PROSITE" id="PS50011">
    <property type="entry name" value="PROTEIN_KINASE_DOM"/>
    <property type="match status" value="1"/>
</dbReference>
<dbReference type="GO" id="GO:0043484">
    <property type="term" value="P:regulation of RNA splicing"/>
    <property type="evidence" value="ECO:0007669"/>
    <property type="project" value="TreeGrafter"/>
</dbReference>
<feature type="domain" description="Protein kinase" evidence="6">
    <location>
        <begin position="54"/>
        <end position="373"/>
    </location>
</feature>
<organism evidence="7 8">
    <name type="scientific">Cordyceps militaris</name>
    <name type="common">Caterpillar fungus</name>
    <name type="synonym">Clavaria militaris</name>
    <dbReference type="NCBI Taxonomy" id="73501"/>
    <lineage>
        <taxon>Eukaryota</taxon>
        <taxon>Fungi</taxon>
        <taxon>Dikarya</taxon>
        <taxon>Ascomycota</taxon>
        <taxon>Pezizomycotina</taxon>
        <taxon>Sordariomycetes</taxon>
        <taxon>Hypocreomycetidae</taxon>
        <taxon>Hypocreales</taxon>
        <taxon>Cordycipitaceae</taxon>
        <taxon>Cordyceps</taxon>
    </lineage>
</organism>
<name>A0A2H4SH44_CORMI</name>
<reference evidence="7 8" key="1">
    <citation type="journal article" date="2017" name="BMC Genomics">
        <title>Chromosome level assembly and secondary metabolite potential of the parasitic fungus Cordyceps militaris.</title>
        <authorList>
            <person name="Kramer G.J."/>
            <person name="Nodwell J.R."/>
        </authorList>
    </citation>
    <scope>NUCLEOTIDE SEQUENCE [LARGE SCALE GENOMIC DNA]</scope>
    <source>
        <strain evidence="7 8">ATCC 34164</strain>
    </source>
</reference>
<evidence type="ECO:0000256" key="3">
    <source>
        <dbReference type="ARBA" id="ARBA00022741"/>
    </source>
</evidence>
<evidence type="ECO:0000256" key="5">
    <source>
        <dbReference type="ARBA" id="ARBA00022840"/>
    </source>
</evidence>